<evidence type="ECO:0000256" key="2">
    <source>
        <dbReference type="ARBA" id="ARBA00009283"/>
    </source>
</evidence>
<evidence type="ECO:0000256" key="6">
    <source>
        <dbReference type="RuleBase" id="RU003833"/>
    </source>
</evidence>
<evidence type="ECO:0000313" key="9">
    <source>
        <dbReference type="Proteomes" id="UP001498771"/>
    </source>
</evidence>
<dbReference type="PROSITE" id="PS01238">
    <property type="entry name" value="GDA1_CD39_NTPASE"/>
    <property type="match status" value="1"/>
</dbReference>
<evidence type="ECO:0000256" key="4">
    <source>
        <dbReference type="ARBA" id="ARBA00037742"/>
    </source>
</evidence>
<protein>
    <recommendedName>
        <fullName evidence="5">guanosine-diphosphatase</fullName>
        <ecNumber evidence="5">3.6.1.42</ecNumber>
    </recommendedName>
</protein>
<sequence length="562" mass="61025">MSFPPSQQDSDHNGFRRRPTIFSFLSFRSDPADSASSSGMSTPPFLGSSFLEKGPERYKGSVSFGQALRSRLGKTIVFGLLVFLGFLLYLSPPSNVSKFVEEHSLSSLKGSGAPAAAGGAPGTCTRSHDGKKPVTQYALMIDAGSTGSRIHVYEFQNCQEMPELVREVFEMTQPGLSSYPDNPQGAAESLDPLLAVAMKEVPEDIKACTPVAVKATAGLRLLGPARSDTILAAVRTHLETKYPFPVVPGDGVSIMDGKDEGVYAWITTNYLLGNIGTKDDTPTAAVFDLGGGSTQIVFEPTFPVSSAGVPEQMTAGDHKYDLDFGGRHFSLYQHSHLGYGLMEARKKVHATVLKNAIAANKETVPKTVVNPCLPPNMLREVEVEISKDTLVKVNMTGPSVPSASQCRFLTEQILQKEAECAVPPCSFNGVHQPSLSKTFAKEDIYIFSYFYDRTYPLGMPHSFSLTELRDLTSRVCQGQSSWDAFSAIPGALEELGDRPEWCLDLNFMVAMLHAGYDIPLDREVKIAKKLKGNELGWCLGASLPLLDQGTAGWTCRIKQISK</sequence>
<evidence type="ECO:0000256" key="3">
    <source>
        <dbReference type="ARBA" id="ARBA00022801"/>
    </source>
</evidence>
<dbReference type="CDD" id="cd24040">
    <property type="entry name" value="ASKHA_NBD_GDA1"/>
    <property type="match status" value="1"/>
</dbReference>
<comment type="caution">
    <text evidence="8">The sequence shown here is derived from an EMBL/GenBank/DDBJ whole genome shotgun (WGS) entry which is preliminary data.</text>
</comment>
<evidence type="ECO:0000256" key="5">
    <source>
        <dbReference type="ARBA" id="ARBA00038903"/>
    </source>
</evidence>
<dbReference type="GeneID" id="90037317"/>
<dbReference type="PANTHER" id="PTHR11782">
    <property type="entry name" value="ADENOSINE/GUANOSINE DIPHOSPHATASE"/>
    <property type="match status" value="1"/>
</dbReference>
<dbReference type="Gene3D" id="3.30.420.150">
    <property type="entry name" value="Exopolyphosphatase. Domain 2"/>
    <property type="match status" value="1"/>
</dbReference>
<gene>
    <name evidence="8" type="ORF">BZA70DRAFT_273236</name>
</gene>
<accession>A0ABR1FEI7</accession>
<dbReference type="PANTHER" id="PTHR11782:SF83">
    <property type="entry name" value="GUANOSINE-DIPHOSPHATASE"/>
    <property type="match status" value="1"/>
</dbReference>
<feature type="region of interest" description="Disordered" evidence="7">
    <location>
        <begin position="110"/>
        <end position="129"/>
    </location>
</feature>
<dbReference type="Pfam" id="PF01150">
    <property type="entry name" value="GDA1_CD39"/>
    <property type="match status" value="1"/>
</dbReference>
<dbReference type="RefSeq" id="XP_064771279.1">
    <property type="nucleotide sequence ID" value="XM_064911805.1"/>
</dbReference>
<evidence type="ECO:0000256" key="7">
    <source>
        <dbReference type="SAM" id="MobiDB-lite"/>
    </source>
</evidence>
<dbReference type="EMBL" id="JBBJBU010000001">
    <property type="protein sequence ID" value="KAK7208246.1"/>
    <property type="molecule type" value="Genomic_DNA"/>
</dbReference>
<dbReference type="Gene3D" id="3.30.420.40">
    <property type="match status" value="1"/>
</dbReference>
<keyword evidence="9" id="KW-1185">Reference proteome</keyword>
<evidence type="ECO:0000313" key="8">
    <source>
        <dbReference type="EMBL" id="KAK7208246.1"/>
    </source>
</evidence>
<comment type="subcellular location">
    <subcellularLocation>
        <location evidence="1">Golgi apparatus membrane</location>
        <topology evidence="1">Single-pass type II membrane protein</topology>
    </subcellularLocation>
</comment>
<dbReference type="EC" id="3.6.1.42" evidence="5"/>
<organism evidence="8 9">
    <name type="scientific">Myxozyma melibiosi</name>
    <dbReference type="NCBI Taxonomy" id="54550"/>
    <lineage>
        <taxon>Eukaryota</taxon>
        <taxon>Fungi</taxon>
        <taxon>Dikarya</taxon>
        <taxon>Ascomycota</taxon>
        <taxon>Saccharomycotina</taxon>
        <taxon>Lipomycetes</taxon>
        <taxon>Lipomycetales</taxon>
        <taxon>Lipomycetaceae</taxon>
        <taxon>Myxozyma</taxon>
    </lineage>
</organism>
<keyword evidence="3 6" id="KW-0378">Hydrolase</keyword>
<dbReference type="Proteomes" id="UP001498771">
    <property type="component" value="Unassembled WGS sequence"/>
</dbReference>
<name>A0ABR1FEI7_9ASCO</name>
<proteinExistence type="inferred from homology"/>
<evidence type="ECO:0000256" key="1">
    <source>
        <dbReference type="ARBA" id="ARBA00004323"/>
    </source>
</evidence>
<reference evidence="8 9" key="1">
    <citation type="submission" date="2024-03" db="EMBL/GenBank/DDBJ databases">
        <title>Genome-scale model development and genomic sequencing of the oleaginous clade Lipomyces.</title>
        <authorList>
            <consortium name="Lawrence Berkeley National Laboratory"/>
            <person name="Czajka J.J."/>
            <person name="Han Y."/>
            <person name="Kim J."/>
            <person name="Mondo S.J."/>
            <person name="Hofstad B.A."/>
            <person name="Robles A."/>
            <person name="Haridas S."/>
            <person name="Riley R."/>
            <person name="LaButti K."/>
            <person name="Pangilinan J."/>
            <person name="Andreopoulos W."/>
            <person name="Lipzen A."/>
            <person name="Yan J."/>
            <person name="Wang M."/>
            <person name="Ng V."/>
            <person name="Grigoriev I.V."/>
            <person name="Spatafora J.W."/>
            <person name="Magnuson J.K."/>
            <person name="Baker S.E."/>
            <person name="Pomraning K.R."/>
        </authorList>
    </citation>
    <scope>NUCLEOTIDE SEQUENCE [LARGE SCALE GENOMIC DNA]</scope>
    <source>
        <strain evidence="8 9">Phaff 52-87</strain>
    </source>
</reference>
<comment type="function">
    <text evidence="4">After transfer of sugars to endogenous macromolecular acceptors, the enzyme converts nucleoside diphosphates to nucleoside monophosphates which in turn exit the Golgi lumen in a coupled antiporter reaction, allowing entry of additional nucleotide sugar from the cytosol.</text>
</comment>
<comment type="similarity">
    <text evidence="2 6">Belongs to the GDA1/CD39 NTPase family.</text>
</comment>
<dbReference type="InterPro" id="IPR000407">
    <property type="entry name" value="GDA1_CD39_NTPase"/>
</dbReference>